<accession>A0A3A1YKC9</accession>
<dbReference type="EMBL" id="NRJF01000060">
    <property type="protein sequence ID" value="RIY36694.1"/>
    <property type="molecule type" value="Genomic_DNA"/>
</dbReference>
<feature type="non-terminal residue" evidence="1">
    <location>
        <position position="192"/>
    </location>
</feature>
<comment type="caution">
    <text evidence="1">The sequence shown here is derived from an EMBL/GenBank/DDBJ whole genome shotgun (WGS) entry which is preliminary data.</text>
</comment>
<dbReference type="OrthoDB" id="9815944at2"/>
<evidence type="ECO:0000313" key="1">
    <source>
        <dbReference type="EMBL" id="RIY36694.1"/>
    </source>
</evidence>
<dbReference type="SUPFAM" id="SSF52540">
    <property type="entry name" value="P-loop containing nucleoside triphosphate hydrolases"/>
    <property type="match status" value="1"/>
</dbReference>
<sequence length="192" mass="22135">MLLINETNIEFEGIKNIKKLTLELSKKKINVLIGENGTGKTKALESIFTTLLLSNKNLKFDPLSIAKDNFLFNSIKLDNEVIYKDQIFNYKNALLESQLQHNFPVVYIPTQNRGNIYSSLSNSTASIHIGTLKDRKDKYKQNLLKIIENPYDNTMDNDVNGWFINIAYSSNKYQTVEENREIELITVLRILN</sequence>
<dbReference type="InterPro" id="IPR027417">
    <property type="entry name" value="P-loop_NTPase"/>
</dbReference>
<gene>
    <name evidence="1" type="ORF">CKF59_02495</name>
</gene>
<keyword evidence="2" id="KW-1185">Reference proteome</keyword>
<organism evidence="1 2">
    <name type="scientific">Psittacicella gerlachiana</name>
    <dbReference type="NCBI Taxonomy" id="2028574"/>
    <lineage>
        <taxon>Bacteria</taxon>
        <taxon>Pseudomonadati</taxon>
        <taxon>Pseudomonadota</taxon>
        <taxon>Gammaproteobacteria</taxon>
        <taxon>Pasteurellales</taxon>
        <taxon>Psittacicellaceae</taxon>
        <taxon>Psittacicella</taxon>
    </lineage>
</organism>
<proteinExistence type="predicted"/>
<evidence type="ECO:0000313" key="2">
    <source>
        <dbReference type="Proteomes" id="UP000265964"/>
    </source>
</evidence>
<dbReference type="Proteomes" id="UP000265964">
    <property type="component" value="Unassembled WGS sequence"/>
</dbReference>
<name>A0A3A1YKC9_9GAMM</name>
<dbReference type="AlphaFoldDB" id="A0A3A1YKC9"/>
<protein>
    <recommendedName>
        <fullName evidence="3">AAA domain-containing protein</fullName>
    </recommendedName>
</protein>
<evidence type="ECO:0008006" key="3">
    <source>
        <dbReference type="Google" id="ProtNLM"/>
    </source>
</evidence>
<dbReference type="Gene3D" id="3.40.50.300">
    <property type="entry name" value="P-loop containing nucleotide triphosphate hydrolases"/>
    <property type="match status" value="1"/>
</dbReference>
<reference evidence="1 2" key="1">
    <citation type="submission" date="2017-08" db="EMBL/GenBank/DDBJ databases">
        <title>Reclassification of Bisgaard taxon 37 and 44.</title>
        <authorList>
            <person name="Christensen H."/>
        </authorList>
    </citation>
    <scope>NUCLEOTIDE SEQUENCE [LARGE SCALE GENOMIC DNA]</scope>
    <source>
        <strain evidence="1 2">EEAB3T1</strain>
    </source>
</reference>